<accession>A0A2T6B870</accession>
<evidence type="ECO:0000313" key="2">
    <source>
        <dbReference type="Proteomes" id="UP000244224"/>
    </source>
</evidence>
<reference evidence="1 2" key="1">
    <citation type="submission" date="2018-04" db="EMBL/GenBank/DDBJ databases">
        <title>Genomic Encyclopedia of Archaeal and Bacterial Type Strains, Phase II (KMG-II): from individual species to whole genera.</title>
        <authorList>
            <person name="Goeker M."/>
        </authorList>
    </citation>
    <scope>NUCLEOTIDE SEQUENCE [LARGE SCALE GENOMIC DNA]</scope>
    <source>
        <strain evidence="1 2">DSM 21823</strain>
    </source>
</reference>
<dbReference type="EMBL" id="QBKP01000002">
    <property type="protein sequence ID" value="PTX52269.1"/>
    <property type="molecule type" value="Genomic_DNA"/>
</dbReference>
<name>A0A2T6B870_9RHOB</name>
<organism evidence="1 2">
    <name type="scientific">Gemmobacter caeni</name>
    <dbReference type="NCBI Taxonomy" id="589035"/>
    <lineage>
        <taxon>Bacteria</taxon>
        <taxon>Pseudomonadati</taxon>
        <taxon>Pseudomonadota</taxon>
        <taxon>Alphaproteobacteria</taxon>
        <taxon>Rhodobacterales</taxon>
        <taxon>Paracoccaceae</taxon>
        <taxon>Gemmobacter</taxon>
    </lineage>
</organism>
<protein>
    <submittedName>
        <fullName evidence="1">Uncharacterized protein</fullName>
    </submittedName>
</protein>
<evidence type="ECO:0000313" key="1">
    <source>
        <dbReference type="EMBL" id="PTX52269.1"/>
    </source>
</evidence>
<dbReference type="Proteomes" id="UP000244224">
    <property type="component" value="Unassembled WGS sequence"/>
</dbReference>
<sequence>MEPIILNKPAPSWMRDAFRGVGTGGMLRLADQLIMLKIDDFTPADLKGLRGKVQVRVYRGRSVLLIHLLQSNFAFELWWSPVIGRLNGEPPLEADWEHHPVVNIVAMDKKLKVRNLRSATLSPEVAVAISRAMSELLATPCTDRDVQMEIQALIALHQGRFPDGMFHAACNLGD</sequence>
<dbReference type="AlphaFoldDB" id="A0A2T6B870"/>
<dbReference type="RefSeq" id="WP_108127574.1">
    <property type="nucleotide sequence ID" value="NZ_QBKP01000002.1"/>
</dbReference>
<gene>
    <name evidence="1" type="ORF">C8N34_10247</name>
</gene>
<keyword evidence="2" id="KW-1185">Reference proteome</keyword>
<comment type="caution">
    <text evidence="1">The sequence shown here is derived from an EMBL/GenBank/DDBJ whole genome shotgun (WGS) entry which is preliminary data.</text>
</comment>
<proteinExistence type="predicted"/>